<dbReference type="GO" id="GO:0030553">
    <property type="term" value="F:cGMP binding"/>
    <property type="evidence" value="ECO:0007669"/>
    <property type="project" value="TreeGrafter"/>
</dbReference>
<dbReference type="Gene3D" id="1.20.5.300">
    <property type="match status" value="1"/>
</dbReference>
<dbReference type="PROSITE" id="PS00888">
    <property type="entry name" value="CNMP_BINDING_1"/>
    <property type="match status" value="1"/>
</dbReference>
<dbReference type="PROSITE" id="PS50042">
    <property type="entry name" value="CNMP_BINDING_3"/>
    <property type="match status" value="1"/>
</dbReference>
<dbReference type="InterPro" id="IPR018488">
    <property type="entry name" value="cNMP-bd_CS"/>
</dbReference>
<dbReference type="GO" id="GO:0005223">
    <property type="term" value="F:intracellularly cGMP-activated cation channel activity"/>
    <property type="evidence" value="ECO:0007669"/>
    <property type="project" value="TreeGrafter"/>
</dbReference>
<evidence type="ECO:0000256" key="10">
    <source>
        <dbReference type="SAM" id="Phobius"/>
    </source>
</evidence>
<dbReference type="InterPro" id="IPR032406">
    <property type="entry name" value="CLZ_dom"/>
</dbReference>
<dbReference type="Proteomes" id="UP001152747">
    <property type="component" value="Unassembled WGS sequence"/>
</dbReference>
<dbReference type="SMART" id="SM00100">
    <property type="entry name" value="cNMP"/>
    <property type="match status" value="1"/>
</dbReference>
<feature type="transmembrane region" description="Helical" evidence="10">
    <location>
        <begin position="116"/>
        <end position="136"/>
    </location>
</feature>
<dbReference type="PANTHER" id="PTHR45638:SF11">
    <property type="entry name" value="CYCLIC NUCLEOTIDE-GATED CATION CHANNEL SUBUNIT A"/>
    <property type="match status" value="1"/>
</dbReference>
<dbReference type="FunFam" id="1.10.287.630:FF:000001">
    <property type="entry name" value="Cyclic nucleotide-gated channel alpha 3"/>
    <property type="match status" value="1"/>
</dbReference>
<keyword evidence="13" id="KW-1185">Reference proteome</keyword>
<keyword evidence="6 10" id="KW-0472">Membrane</keyword>
<comment type="caution">
    <text evidence="12">The sequence shown here is derived from an EMBL/GenBank/DDBJ whole genome shotgun (WGS) entry which is preliminary data.</text>
</comment>
<dbReference type="OrthoDB" id="421226at2759"/>
<dbReference type="GO" id="GO:0044877">
    <property type="term" value="F:protein-containing complex binding"/>
    <property type="evidence" value="ECO:0007669"/>
    <property type="project" value="TreeGrafter"/>
</dbReference>
<dbReference type="CDD" id="cd00038">
    <property type="entry name" value="CAP_ED"/>
    <property type="match status" value="1"/>
</dbReference>
<feature type="region of interest" description="Disordered" evidence="9">
    <location>
        <begin position="679"/>
        <end position="735"/>
    </location>
</feature>
<feature type="compositionally biased region" description="Basic residues" evidence="9">
    <location>
        <begin position="707"/>
        <end position="717"/>
    </location>
</feature>
<sequence>MSTTEPDPPAPNGTAPTPALDPTPAALPIPTTSSTTPTRPSLLKRIFKRRNRVHNDEGAQDQTAVQNNFMAKHGVNNGAAPGAAPTLAEAEVNMGCFQKLKHRIANFTIDPSTDMFYYWTCFITAGYIYNLLFIIARQVFKDLNGPTSVSLCSNSTVNSSITLECSYEMLTNMKAMPTLKPYEDNGWAKHWNIRLGWFICDVFVDIIYAIDCFLNSRMGFLEQGLVERDIEKIHKRYFASREFKIDIITLIPLDYLLGWPFPVFTIWKGIPLIRANRLLRVARVKEFLERTETRSSIPNAFRVLVVVCYIVIIIHWNACLYFWISEFIGLGTDNWVYGHLNKQSLPDDVTDTLLRRYVYSFYWSTLILTTIGEVPSPVRNIEFVFVTLDLMCGVLIFATIVGNVGSMISNMSAARTEFQNKMDGIKQYMELRKVSKQLEMRVIKWFDYLWANKQSLSDQQVLKVLPDKLQAEIAMQVHFETLRKVRIFQDCEAGLLAELVLKLQLQVFSPGDYICRKGDIGREMYIVKRGRLQVVAEDGIQVFATLQEGSVFGELSILNIAGSKNGNRRTANVRSVGYTDLFVLNKNDLWNALREYPEARKSLLTKGREILRKDNLLDENAPEEQQSVEEIAENLNGSVKVLQTRMARLIAEHSSTETKLLKRIEMLENHLARYKALSTRRQKHLTSGSSLDTHDIDMPSTSTHHLTTTRHHPRLRHAQTLDLTTGSEQQERLLK</sequence>
<evidence type="ECO:0000256" key="6">
    <source>
        <dbReference type="ARBA" id="ARBA00023136"/>
    </source>
</evidence>
<evidence type="ECO:0000256" key="7">
    <source>
        <dbReference type="ARBA" id="ARBA00023286"/>
    </source>
</evidence>
<keyword evidence="8" id="KW-0407">Ion channel</keyword>
<dbReference type="GO" id="GO:0005222">
    <property type="term" value="F:intracellularly cAMP-activated cation channel activity"/>
    <property type="evidence" value="ECO:0007669"/>
    <property type="project" value="TreeGrafter"/>
</dbReference>
<dbReference type="Gene3D" id="1.10.287.630">
    <property type="entry name" value="Helix hairpin bin"/>
    <property type="match status" value="1"/>
</dbReference>
<dbReference type="PROSITE" id="PS00889">
    <property type="entry name" value="CNMP_BINDING_2"/>
    <property type="match status" value="1"/>
</dbReference>
<feature type="transmembrane region" description="Helical" evidence="10">
    <location>
        <begin position="300"/>
        <end position="324"/>
    </location>
</feature>
<dbReference type="FunFam" id="2.60.120.10:FF:000002">
    <property type="entry name" value="Cyclic nucleotide gated channel alpha 1a"/>
    <property type="match status" value="1"/>
</dbReference>
<dbReference type="Gene3D" id="2.60.120.10">
    <property type="entry name" value="Jelly Rolls"/>
    <property type="match status" value="1"/>
</dbReference>
<evidence type="ECO:0000256" key="8">
    <source>
        <dbReference type="ARBA" id="ARBA00023303"/>
    </source>
</evidence>
<reference evidence="12" key="1">
    <citation type="submission" date="2022-11" db="EMBL/GenBank/DDBJ databases">
        <authorList>
            <person name="Kikuchi T."/>
        </authorList>
    </citation>
    <scope>NUCLEOTIDE SEQUENCE</scope>
    <source>
        <strain evidence="12">PS1010</strain>
    </source>
</reference>
<evidence type="ECO:0000259" key="11">
    <source>
        <dbReference type="PROSITE" id="PS50042"/>
    </source>
</evidence>
<proteinExistence type="predicted"/>
<dbReference type="Pfam" id="PF00027">
    <property type="entry name" value="cNMP_binding"/>
    <property type="match status" value="1"/>
</dbReference>
<dbReference type="Gene3D" id="1.10.287.70">
    <property type="match status" value="1"/>
</dbReference>
<organism evidence="12 13">
    <name type="scientific">Caenorhabditis angaria</name>
    <dbReference type="NCBI Taxonomy" id="860376"/>
    <lineage>
        <taxon>Eukaryota</taxon>
        <taxon>Metazoa</taxon>
        <taxon>Ecdysozoa</taxon>
        <taxon>Nematoda</taxon>
        <taxon>Chromadorea</taxon>
        <taxon>Rhabditida</taxon>
        <taxon>Rhabditina</taxon>
        <taxon>Rhabditomorpha</taxon>
        <taxon>Rhabditoidea</taxon>
        <taxon>Rhabditidae</taxon>
        <taxon>Peloderinae</taxon>
        <taxon>Caenorhabditis</taxon>
    </lineage>
</organism>
<dbReference type="EMBL" id="CANHGI010000003">
    <property type="protein sequence ID" value="CAI5444270.1"/>
    <property type="molecule type" value="Genomic_DNA"/>
</dbReference>
<dbReference type="GO" id="GO:0017071">
    <property type="term" value="C:intracellular cyclic nucleotide activated cation channel complex"/>
    <property type="evidence" value="ECO:0007669"/>
    <property type="project" value="TreeGrafter"/>
</dbReference>
<evidence type="ECO:0000313" key="12">
    <source>
        <dbReference type="EMBL" id="CAI5444270.1"/>
    </source>
</evidence>
<evidence type="ECO:0000256" key="2">
    <source>
        <dbReference type="ARBA" id="ARBA00022448"/>
    </source>
</evidence>
<keyword evidence="4 10" id="KW-1133">Transmembrane helix</keyword>
<feature type="domain" description="Cyclic nucleotide-binding" evidence="11">
    <location>
        <begin position="487"/>
        <end position="601"/>
    </location>
</feature>
<dbReference type="InterPro" id="IPR005821">
    <property type="entry name" value="Ion_trans_dom"/>
</dbReference>
<evidence type="ECO:0000256" key="4">
    <source>
        <dbReference type="ARBA" id="ARBA00022989"/>
    </source>
</evidence>
<dbReference type="PRINTS" id="PR01463">
    <property type="entry name" value="EAGCHANLFMLY"/>
</dbReference>
<evidence type="ECO:0000256" key="3">
    <source>
        <dbReference type="ARBA" id="ARBA00022692"/>
    </source>
</evidence>
<gene>
    <name evidence="12" type="ORF">CAMP_LOCUS6907</name>
</gene>
<comment type="subcellular location">
    <subcellularLocation>
        <location evidence="1">Membrane</location>
        <topology evidence="1">Multi-pass membrane protein</topology>
    </subcellularLocation>
</comment>
<dbReference type="GO" id="GO:0005249">
    <property type="term" value="F:voltage-gated potassium channel activity"/>
    <property type="evidence" value="ECO:0007669"/>
    <property type="project" value="InterPro"/>
</dbReference>
<dbReference type="GO" id="GO:0005886">
    <property type="term" value="C:plasma membrane"/>
    <property type="evidence" value="ECO:0007669"/>
    <property type="project" value="TreeGrafter"/>
</dbReference>
<evidence type="ECO:0000256" key="9">
    <source>
        <dbReference type="SAM" id="MobiDB-lite"/>
    </source>
</evidence>
<name>A0A9P1IGM4_9PELO</name>
<dbReference type="PANTHER" id="PTHR45638">
    <property type="entry name" value="CYCLIC NUCLEOTIDE-GATED CATION CHANNEL SUBUNIT A"/>
    <property type="match status" value="1"/>
</dbReference>
<accession>A0A9P1IGM4</accession>
<evidence type="ECO:0000313" key="13">
    <source>
        <dbReference type="Proteomes" id="UP001152747"/>
    </source>
</evidence>
<feature type="region of interest" description="Disordered" evidence="9">
    <location>
        <begin position="1"/>
        <end position="39"/>
    </location>
</feature>
<evidence type="ECO:0000256" key="1">
    <source>
        <dbReference type="ARBA" id="ARBA00004141"/>
    </source>
</evidence>
<feature type="compositionally biased region" description="Low complexity" evidence="9">
    <location>
        <begin position="28"/>
        <end position="39"/>
    </location>
</feature>
<dbReference type="Pfam" id="PF16526">
    <property type="entry name" value="CLZ"/>
    <property type="match status" value="1"/>
</dbReference>
<dbReference type="SUPFAM" id="SSF51206">
    <property type="entry name" value="cAMP-binding domain-like"/>
    <property type="match status" value="1"/>
</dbReference>
<dbReference type="InterPro" id="IPR003938">
    <property type="entry name" value="K_chnl_volt-dep_EAG/ELK/ERG"/>
</dbReference>
<dbReference type="InterPro" id="IPR050866">
    <property type="entry name" value="CNG_cation_channel"/>
</dbReference>
<dbReference type="AlphaFoldDB" id="A0A9P1IGM4"/>
<dbReference type="FunFam" id="1.10.287.70:FF:000367">
    <property type="entry name" value="Cyclic nucleotide-gated cation channel"/>
    <property type="match status" value="1"/>
</dbReference>
<feature type="transmembrane region" description="Helical" evidence="10">
    <location>
        <begin position="383"/>
        <end position="405"/>
    </location>
</feature>
<dbReference type="InterPro" id="IPR014710">
    <property type="entry name" value="RmlC-like_jellyroll"/>
</dbReference>
<dbReference type="Pfam" id="PF00520">
    <property type="entry name" value="Ion_trans"/>
    <property type="match status" value="1"/>
</dbReference>
<protein>
    <recommendedName>
        <fullName evidence="11">Cyclic nucleotide-binding domain-containing protein</fullName>
    </recommendedName>
</protein>
<keyword evidence="3 10" id="KW-0812">Transmembrane</keyword>
<dbReference type="InterPro" id="IPR018490">
    <property type="entry name" value="cNMP-bd_dom_sf"/>
</dbReference>
<dbReference type="InterPro" id="IPR000595">
    <property type="entry name" value="cNMP-bd_dom"/>
</dbReference>
<keyword evidence="7" id="KW-1071">Ligand-gated ion channel</keyword>
<evidence type="ECO:0000256" key="5">
    <source>
        <dbReference type="ARBA" id="ARBA00023065"/>
    </source>
</evidence>
<feature type="compositionally biased region" description="Pro residues" evidence="9">
    <location>
        <begin position="1"/>
        <end position="11"/>
    </location>
</feature>
<dbReference type="SUPFAM" id="SSF81324">
    <property type="entry name" value="Voltage-gated potassium channels"/>
    <property type="match status" value="1"/>
</dbReference>
<keyword evidence="5" id="KW-0406">Ion transport</keyword>
<keyword evidence="2" id="KW-0813">Transport</keyword>